<sequence length="495" mass="51920">MAAETGTTAEKRGSIGHILKASAVMGSSAVVQIATGILKNKVVALLLGPSGVGAFALLQSVQATASTVAGLGLNSSGVRQISDAEAKGGEGGVALCYLVLRRLAMAAAIIGALLMLLLRTPISKLAGYGGPSGATTIAILGIGVWATTVSGAQTALLNGLRRIGDLARVNGMGAIIGMLVTLAALWLLKESGIVVAVVGSSLATLLVSWFLSRKIELPNRAVRREEFLAHSEKLLRLGVVFMGSAVLTVGCQFVVRAILARKLGIEATGQFHAAWNISMLYVSFALNAMGTDFYPRLTAVADDHAQSRRMVNEQGEVAILLTAPVILGMLTFAPFVVAALYSSAFGATSEILRWQVLGDLFKIVAWPMGFVMLAQGSCRAFLVAELFWNGLYLALVAAGIPYFGVSATGISFFISYLLLCLLNGFFAYRLIKFVPSRANVANISVLFLLALLVTFLVKDGSSAGYLAGTLITTGVGASSLLRITRSLGRNPFSRK</sequence>
<comment type="subcellular location">
    <subcellularLocation>
        <location evidence="1">Cell membrane</location>
        <topology evidence="1">Multi-pass membrane protein</topology>
    </subcellularLocation>
</comment>
<dbReference type="InterPro" id="IPR044550">
    <property type="entry name" value="WzxE"/>
</dbReference>
<organism evidence="7 8">
    <name type="scientific">Citrifermentans bemidjiense (strain ATCC BAA-1014 / DSM 16622 / JCM 12645 / Bem)</name>
    <name type="common">Geobacter bemidjiensis</name>
    <dbReference type="NCBI Taxonomy" id="404380"/>
    <lineage>
        <taxon>Bacteria</taxon>
        <taxon>Pseudomonadati</taxon>
        <taxon>Thermodesulfobacteriota</taxon>
        <taxon>Desulfuromonadia</taxon>
        <taxon>Geobacterales</taxon>
        <taxon>Geobacteraceae</taxon>
        <taxon>Citrifermentans</taxon>
    </lineage>
</organism>
<reference evidence="7 8" key="1">
    <citation type="submission" date="2008-07" db="EMBL/GenBank/DDBJ databases">
        <title>Complete sequence of Geobacter bemidjiensis BEM.</title>
        <authorList>
            <consortium name="US DOE Joint Genome Institute"/>
            <person name="Lucas S."/>
            <person name="Copeland A."/>
            <person name="Lapidus A."/>
            <person name="Glavina del Rio T."/>
            <person name="Dalin E."/>
            <person name="Tice H."/>
            <person name="Bruce D."/>
            <person name="Goodwin L."/>
            <person name="Pitluck S."/>
            <person name="Kiss H."/>
            <person name="Brettin T."/>
            <person name="Detter J.C."/>
            <person name="Han C."/>
            <person name="Kuske C.R."/>
            <person name="Schmutz J."/>
            <person name="Larimer F."/>
            <person name="Land M."/>
            <person name="Hauser L."/>
            <person name="Kyrpides N."/>
            <person name="Lykidis A."/>
            <person name="Lovley D."/>
            <person name="Richardson P."/>
        </authorList>
    </citation>
    <scope>NUCLEOTIDE SEQUENCE [LARGE SCALE GENOMIC DNA]</scope>
    <source>
        <strain evidence="8">ATCC BAA-1014 / DSM 16622 / JCM 12645 / Bem</strain>
    </source>
</reference>
<dbReference type="RefSeq" id="WP_012530046.1">
    <property type="nucleotide sequence ID" value="NC_011146.1"/>
</dbReference>
<evidence type="ECO:0000256" key="5">
    <source>
        <dbReference type="ARBA" id="ARBA00023136"/>
    </source>
</evidence>
<evidence type="ECO:0000256" key="6">
    <source>
        <dbReference type="SAM" id="Phobius"/>
    </source>
</evidence>
<keyword evidence="3 6" id="KW-0812">Transmembrane</keyword>
<feature type="transmembrane region" description="Helical" evidence="6">
    <location>
        <begin position="386"/>
        <end position="404"/>
    </location>
</feature>
<evidence type="ECO:0000313" key="8">
    <source>
        <dbReference type="Proteomes" id="UP000008825"/>
    </source>
</evidence>
<evidence type="ECO:0000256" key="3">
    <source>
        <dbReference type="ARBA" id="ARBA00022692"/>
    </source>
</evidence>
<gene>
    <name evidence="7" type="ordered locus">Gbem_1612</name>
</gene>
<evidence type="ECO:0000256" key="2">
    <source>
        <dbReference type="ARBA" id="ARBA00022475"/>
    </source>
</evidence>
<accession>B5E8P5</accession>
<dbReference type="PANTHER" id="PTHR30250:SF11">
    <property type="entry name" value="O-ANTIGEN TRANSPORTER-RELATED"/>
    <property type="match status" value="1"/>
</dbReference>
<feature type="transmembrane region" description="Helical" evidence="6">
    <location>
        <begin position="271"/>
        <end position="289"/>
    </location>
</feature>
<feature type="transmembrane region" description="Helical" evidence="6">
    <location>
        <begin position="169"/>
        <end position="187"/>
    </location>
</feature>
<dbReference type="AlphaFoldDB" id="B5E8P5"/>
<feature type="transmembrane region" description="Helical" evidence="6">
    <location>
        <begin position="354"/>
        <end position="374"/>
    </location>
</feature>
<feature type="transmembrane region" description="Helical" evidence="6">
    <location>
        <begin position="234"/>
        <end position="259"/>
    </location>
</feature>
<feature type="transmembrane region" description="Helical" evidence="6">
    <location>
        <begin position="410"/>
        <end position="428"/>
    </location>
</feature>
<dbReference type="Pfam" id="PF13440">
    <property type="entry name" value="Polysacc_synt_3"/>
    <property type="match status" value="1"/>
</dbReference>
<dbReference type="KEGG" id="gbm:Gbem_1612"/>
<dbReference type="HOGENOM" id="CLU_042154_2_0_7"/>
<evidence type="ECO:0000256" key="4">
    <source>
        <dbReference type="ARBA" id="ARBA00022989"/>
    </source>
</evidence>
<dbReference type="Proteomes" id="UP000008825">
    <property type="component" value="Chromosome"/>
</dbReference>
<feature type="transmembrane region" description="Helical" evidence="6">
    <location>
        <begin position="440"/>
        <end position="457"/>
    </location>
</feature>
<proteinExistence type="predicted"/>
<reference evidence="7 8" key="2">
    <citation type="journal article" date="2010" name="BMC Genomics">
        <title>The genome of Geobacter bemidjiensis, exemplar for the subsurface clade of Geobacter species that predominate in Fe(III)-reducing subsurface environments.</title>
        <authorList>
            <person name="Aklujkar M."/>
            <person name="Young N.D."/>
            <person name="Holmes D."/>
            <person name="Chavan M."/>
            <person name="Risso C."/>
            <person name="Kiss H.E."/>
            <person name="Han C.S."/>
            <person name="Land M.L."/>
            <person name="Lovley D.R."/>
        </authorList>
    </citation>
    <scope>NUCLEOTIDE SEQUENCE [LARGE SCALE GENOMIC DNA]</scope>
    <source>
        <strain evidence="8">ATCC BAA-1014 / DSM 16622 / JCM 12645 / Bem</strain>
    </source>
</reference>
<dbReference type="GO" id="GO:0005886">
    <property type="term" value="C:plasma membrane"/>
    <property type="evidence" value="ECO:0007669"/>
    <property type="project" value="UniProtKB-SubCell"/>
</dbReference>
<feature type="transmembrane region" description="Helical" evidence="6">
    <location>
        <begin position="193"/>
        <end position="213"/>
    </location>
</feature>
<dbReference type="PANTHER" id="PTHR30250">
    <property type="entry name" value="PST FAMILY PREDICTED COLANIC ACID TRANSPORTER"/>
    <property type="match status" value="1"/>
</dbReference>
<dbReference type="eggNOG" id="COG2244">
    <property type="taxonomic scope" value="Bacteria"/>
</dbReference>
<keyword evidence="2" id="KW-1003">Cell membrane</keyword>
<dbReference type="OrthoDB" id="9769862at2"/>
<dbReference type="EMBL" id="CP001124">
    <property type="protein sequence ID" value="ACH38630.1"/>
    <property type="molecule type" value="Genomic_DNA"/>
</dbReference>
<feature type="transmembrane region" description="Helical" evidence="6">
    <location>
        <begin position="463"/>
        <end position="484"/>
    </location>
</feature>
<feature type="transmembrane region" description="Helical" evidence="6">
    <location>
        <begin position="317"/>
        <end position="342"/>
    </location>
</feature>
<protein>
    <submittedName>
        <fullName evidence="7">Undecaprenyl-diphospho-oligosaccharide flippase</fullName>
    </submittedName>
</protein>
<dbReference type="STRING" id="404380.Gbem_1612"/>
<evidence type="ECO:0000313" key="7">
    <source>
        <dbReference type="EMBL" id="ACH38630.1"/>
    </source>
</evidence>
<keyword evidence="4 6" id="KW-1133">Transmembrane helix</keyword>
<dbReference type="CDD" id="cd13125">
    <property type="entry name" value="MATE_like_10"/>
    <property type="match status" value="1"/>
</dbReference>
<dbReference type="GO" id="GO:0009246">
    <property type="term" value="P:enterobacterial common antigen biosynthetic process"/>
    <property type="evidence" value="ECO:0007669"/>
    <property type="project" value="InterPro"/>
</dbReference>
<evidence type="ECO:0000256" key="1">
    <source>
        <dbReference type="ARBA" id="ARBA00004651"/>
    </source>
</evidence>
<name>B5E8P5_CITBB</name>
<keyword evidence="5 6" id="KW-0472">Membrane</keyword>
<keyword evidence="8" id="KW-1185">Reference proteome</keyword>
<feature type="transmembrane region" description="Helical" evidence="6">
    <location>
        <begin position="103"/>
        <end position="122"/>
    </location>
</feature>
<dbReference type="InterPro" id="IPR050833">
    <property type="entry name" value="Poly_Biosynth_Transport"/>
</dbReference>
<feature type="transmembrane region" description="Helical" evidence="6">
    <location>
        <begin position="134"/>
        <end position="157"/>
    </location>
</feature>